<evidence type="ECO:0000256" key="2">
    <source>
        <dbReference type="SAM" id="Phobius"/>
    </source>
</evidence>
<evidence type="ECO:0000256" key="1">
    <source>
        <dbReference type="SAM" id="MobiDB-lite"/>
    </source>
</evidence>
<keyword evidence="2" id="KW-0472">Membrane</keyword>
<feature type="compositionally biased region" description="Basic and acidic residues" evidence="1">
    <location>
        <begin position="146"/>
        <end position="156"/>
    </location>
</feature>
<keyword evidence="4" id="KW-1185">Reference proteome</keyword>
<organism evidence="3 4">
    <name type="scientific">Microvirga alba</name>
    <dbReference type="NCBI Taxonomy" id="2791025"/>
    <lineage>
        <taxon>Bacteria</taxon>
        <taxon>Pseudomonadati</taxon>
        <taxon>Pseudomonadota</taxon>
        <taxon>Alphaproteobacteria</taxon>
        <taxon>Hyphomicrobiales</taxon>
        <taxon>Methylobacteriaceae</taxon>
        <taxon>Microvirga</taxon>
    </lineage>
</organism>
<gene>
    <name evidence="3" type="ORF">I2H38_01410</name>
</gene>
<dbReference type="Proteomes" id="UP000599312">
    <property type="component" value="Unassembled WGS sequence"/>
</dbReference>
<reference evidence="3" key="1">
    <citation type="submission" date="2020-11" db="EMBL/GenBank/DDBJ databases">
        <authorList>
            <person name="Kim M.K."/>
        </authorList>
    </citation>
    <scope>NUCLEOTIDE SEQUENCE</scope>
    <source>
        <strain evidence="3">BT350</strain>
    </source>
</reference>
<name>A0A931FP41_9HYPH</name>
<keyword evidence="2" id="KW-1133">Transmembrane helix</keyword>
<dbReference type="RefSeq" id="WP_196270014.1">
    <property type="nucleotide sequence ID" value="NZ_JADQDO010000001.1"/>
</dbReference>
<evidence type="ECO:0008006" key="5">
    <source>
        <dbReference type="Google" id="ProtNLM"/>
    </source>
</evidence>
<feature type="transmembrane region" description="Helical" evidence="2">
    <location>
        <begin position="35"/>
        <end position="57"/>
    </location>
</feature>
<accession>A0A931FP41</accession>
<feature type="region of interest" description="Disordered" evidence="1">
    <location>
        <begin position="138"/>
        <end position="185"/>
    </location>
</feature>
<feature type="region of interest" description="Disordered" evidence="1">
    <location>
        <begin position="233"/>
        <end position="265"/>
    </location>
</feature>
<proteinExistence type="predicted"/>
<keyword evidence="2" id="KW-0812">Transmembrane</keyword>
<dbReference type="AlphaFoldDB" id="A0A931FP41"/>
<sequence length="321" mass="33754">MIIALFALSVAMIVGGLLAAVLGWDIVLVERGWTMVIAGTVTAASGAVLLGITAAVSKLKKIQLELMRLHTGLSEAEPAALPSPSGLSLAALAGGLFGAAGALGAKEGQAKKTKEEPESQPVLPLFGDVDRFEREGESALASEGLEETRAEVDRSSDAFGTPFEPRISAVSGTPFESEKPTTEADVPAAKVPDFLFANRYRETLYTETSISETDEGLYVSEQTVQAFEPEFEEAEQPVDQGGAPEPEAVAEPEPVEPTPPLAPRSTAAVIGTYNSGDNKYVMFADGSIEAETPQGMFTFTSLDELKEFIASGGESNQKPAI</sequence>
<comment type="caution">
    <text evidence="3">The sequence shown here is derived from an EMBL/GenBank/DDBJ whole genome shotgun (WGS) entry which is preliminary data.</text>
</comment>
<dbReference type="EMBL" id="JADQDO010000001">
    <property type="protein sequence ID" value="MBF9232028.1"/>
    <property type="molecule type" value="Genomic_DNA"/>
</dbReference>
<evidence type="ECO:0000313" key="3">
    <source>
        <dbReference type="EMBL" id="MBF9232028.1"/>
    </source>
</evidence>
<evidence type="ECO:0000313" key="4">
    <source>
        <dbReference type="Proteomes" id="UP000599312"/>
    </source>
</evidence>
<protein>
    <recommendedName>
        <fullName evidence="5">DUF308 domain-containing protein</fullName>
    </recommendedName>
</protein>